<dbReference type="Pfam" id="PF02566">
    <property type="entry name" value="OsmC"/>
    <property type="match status" value="1"/>
</dbReference>
<protein>
    <submittedName>
        <fullName evidence="1">Uncharacterized OsmC-related protein</fullName>
    </submittedName>
</protein>
<dbReference type="STRING" id="215200.SAMN05216454_10410"/>
<proteinExistence type="predicted"/>
<dbReference type="PANTHER" id="PTHR35368:SF1">
    <property type="entry name" value="HYDROPEROXIDE REDUCTASE"/>
    <property type="match status" value="1"/>
</dbReference>
<dbReference type="SUPFAM" id="SSF82784">
    <property type="entry name" value="OsmC-like"/>
    <property type="match status" value="1"/>
</dbReference>
<gene>
    <name evidence="1" type="ORF">SAMN05216454_10410</name>
</gene>
<dbReference type="Proteomes" id="UP000199512">
    <property type="component" value="Unassembled WGS sequence"/>
</dbReference>
<dbReference type="OrthoDB" id="1433018at2"/>
<evidence type="ECO:0000313" key="2">
    <source>
        <dbReference type="Proteomes" id="UP000199512"/>
    </source>
</evidence>
<dbReference type="Gene3D" id="3.30.300.20">
    <property type="match status" value="1"/>
</dbReference>
<dbReference type="InterPro" id="IPR003718">
    <property type="entry name" value="OsmC/Ohr_fam"/>
</dbReference>
<dbReference type="InterPro" id="IPR015946">
    <property type="entry name" value="KH_dom-like_a/b"/>
</dbReference>
<name>A0A1H8GKF8_9FIRM</name>
<sequence length="147" mass="16138">MKETFKVIARKTTEGLQVESEARGFKLIMDEPEELGGTNTGMNPVEALLCALGSCQSIVAFAFAEANGINLEGFHVELEGDLDPDGFMGLNENVRNGYQEIRYSMHFKSNASQEELENYADFIESRCPVGDCLQNGVPLKLAKVVAE</sequence>
<dbReference type="InterPro" id="IPR052924">
    <property type="entry name" value="OsmC/Ohr_hydroprdx_reductase"/>
</dbReference>
<dbReference type="InterPro" id="IPR036102">
    <property type="entry name" value="OsmC/Ohrsf"/>
</dbReference>
<reference evidence="1 2" key="1">
    <citation type="submission" date="2016-10" db="EMBL/GenBank/DDBJ databases">
        <authorList>
            <person name="de Groot N.N."/>
        </authorList>
    </citation>
    <scope>NUCLEOTIDE SEQUENCE [LARGE SCALE GENOMIC DNA]</scope>
    <source>
        <strain evidence="1 2">Calf135</strain>
    </source>
</reference>
<organism evidence="1 2">
    <name type="scientific">Peptostreptococcus russellii</name>
    <dbReference type="NCBI Taxonomy" id="215200"/>
    <lineage>
        <taxon>Bacteria</taxon>
        <taxon>Bacillati</taxon>
        <taxon>Bacillota</taxon>
        <taxon>Clostridia</taxon>
        <taxon>Peptostreptococcales</taxon>
        <taxon>Peptostreptococcaceae</taxon>
        <taxon>Peptostreptococcus</taxon>
    </lineage>
</organism>
<accession>A0A1H8GKF8</accession>
<dbReference type="PANTHER" id="PTHR35368">
    <property type="entry name" value="HYDROPEROXIDE REDUCTASE"/>
    <property type="match status" value="1"/>
</dbReference>
<keyword evidence="2" id="KW-1185">Reference proteome</keyword>
<dbReference type="EMBL" id="FODF01000004">
    <property type="protein sequence ID" value="SEN44265.1"/>
    <property type="molecule type" value="Genomic_DNA"/>
</dbReference>
<dbReference type="RefSeq" id="WP_091974685.1">
    <property type="nucleotide sequence ID" value="NZ_FODF01000004.1"/>
</dbReference>
<dbReference type="AlphaFoldDB" id="A0A1H8GKF8"/>
<evidence type="ECO:0000313" key="1">
    <source>
        <dbReference type="EMBL" id="SEN44265.1"/>
    </source>
</evidence>